<dbReference type="EnsemblPlants" id="Kaladp0060s0479.1.v1.1">
    <property type="protein sequence ID" value="Kaladp0060s0479.1.v1.1"/>
    <property type="gene ID" value="Kaladp0060s0479.v1.1"/>
</dbReference>
<keyword evidence="2" id="KW-1185">Reference proteome</keyword>
<dbReference type="Gramene" id="Kaladp0060s0479.1.v1.1">
    <property type="protein sequence ID" value="Kaladp0060s0479.1.v1.1"/>
    <property type="gene ID" value="Kaladp0060s0479.v1.1"/>
</dbReference>
<dbReference type="AlphaFoldDB" id="A0A7N0UD73"/>
<reference evidence="1" key="1">
    <citation type="submission" date="2021-01" db="UniProtKB">
        <authorList>
            <consortium name="EnsemblPlants"/>
        </authorList>
    </citation>
    <scope>IDENTIFICATION</scope>
</reference>
<evidence type="ECO:0000313" key="2">
    <source>
        <dbReference type="Proteomes" id="UP000594263"/>
    </source>
</evidence>
<sequence length="102" mass="11373">MIEITSSASPPTSSVLQQYLSSHSYSSKSPNCWAESFVLLVKPLLYTISPMTSSKVSITTHKLEPALPFKIQHFSQEDCKCDISLVHFKTCNCSSVRFVQDV</sequence>
<organism evidence="1 2">
    <name type="scientific">Kalanchoe fedtschenkoi</name>
    <name type="common">Lavender scallops</name>
    <name type="synonym">South American air plant</name>
    <dbReference type="NCBI Taxonomy" id="63787"/>
    <lineage>
        <taxon>Eukaryota</taxon>
        <taxon>Viridiplantae</taxon>
        <taxon>Streptophyta</taxon>
        <taxon>Embryophyta</taxon>
        <taxon>Tracheophyta</taxon>
        <taxon>Spermatophyta</taxon>
        <taxon>Magnoliopsida</taxon>
        <taxon>eudicotyledons</taxon>
        <taxon>Gunneridae</taxon>
        <taxon>Pentapetalae</taxon>
        <taxon>Saxifragales</taxon>
        <taxon>Crassulaceae</taxon>
        <taxon>Kalanchoe</taxon>
    </lineage>
</organism>
<evidence type="ECO:0000313" key="1">
    <source>
        <dbReference type="EnsemblPlants" id="Kaladp0060s0479.1.v1.1"/>
    </source>
</evidence>
<accession>A0A7N0UD73</accession>
<name>A0A7N0UD73_KALFE</name>
<dbReference type="Proteomes" id="UP000594263">
    <property type="component" value="Unplaced"/>
</dbReference>
<proteinExistence type="predicted"/>
<protein>
    <submittedName>
        <fullName evidence="1">Uncharacterized protein</fullName>
    </submittedName>
</protein>